<reference evidence="1 2" key="1">
    <citation type="submission" date="2019-09" db="EMBL/GenBank/DDBJ databases">
        <authorList>
            <person name="Depoorter E."/>
        </authorList>
    </citation>
    <scope>NUCLEOTIDE SEQUENCE [LARGE SCALE GENOMIC DNA]</scope>
    <source>
        <strain evidence="1">R-71033</strain>
    </source>
</reference>
<protein>
    <submittedName>
        <fullName evidence="1">Putative DNA polymerase subunit alpha</fullName>
    </submittedName>
</protein>
<gene>
    <name evidence="1" type="ORF">BCO71033_07325</name>
</gene>
<evidence type="ECO:0000313" key="1">
    <source>
        <dbReference type="EMBL" id="VWD65309.1"/>
    </source>
</evidence>
<sequence>MTLRSSTASPKVHHCFDSRADLLQRFAEAGLDPEAPLNQQWAAFAVQLPGYSQANALRMLADGNRRDARWLAAAAAPNWELLRDTVRDDTAPAP</sequence>
<dbReference type="AlphaFoldDB" id="A0A6P3CCD4"/>
<evidence type="ECO:0000313" key="2">
    <source>
        <dbReference type="Proteomes" id="UP000494109"/>
    </source>
</evidence>
<name>A0A6P3CCD4_9BURK</name>
<dbReference type="EMBL" id="CABVQS010000061">
    <property type="protein sequence ID" value="VWD65309.1"/>
    <property type="molecule type" value="Genomic_DNA"/>
</dbReference>
<organism evidence="1 2">
    <name type="scientific">Burkholderia contaminans</name>
    <dbReference type="NCBI Taxonomy" id="488447"/>
    <lineage>
        <taxon>Bacteria</taxon>
        <taxon>Pseudomonadati</taxon>
        <taxon>Pseudomonadota</taxon>
        <taxon>Betaproteobacteria</taxon>
        <taxon>Burkholderiales</taxon>
        <taxon>Burkholderiaceae</taxon>
        <taxon>Burkholderia</taxon>
        <taxon>Burkholderia cepacia complex</taxon>
    </lineage>
</organism>
<proteinExistence type="predicted"/>
<dbReference type="Proteomes" id="UP000494109">
    <property type="component" value="Unassembled WGS sequence"/>
</dbReference>
<accession>A0A6P3CCD4</accession>